<dbReference type="AlphaFoldDB" id="A0A0A9FCD4"/>
<protein>
    <submittedName>
        <fullName evidence="1">Uncharacterized protein</fullName>
    </submittedName>
</protein>
<reference evidence="1" key="1">
    <citation type="submission" date="2014-09" db="EMBL/GenBank/DDBJ databases">
        <authorList>
            <person name="Magalhaes I.L.F."/>
            <person name="Oliveira U."/>
            <person name="Santos F.R."/>
            <person name="Vidigal T.H.D.A."/>
            <person name="Brescovit A.D."/>
            <person name="Santos A.J."/>
        </authorList>
    </citation>
    <scope>NUCLEOTIDE SEQUENCE</scope>
    <source>
        <tissue evidence="1">Shoot tissue taken approximately 20 cm above the soil surface</tissue>
    </source>
</reference>
<sequence length="22" mass="2588">MFVVCTKRMSKVLAVFSCLFFM</sequence>
<reference evidence="1" key="2">
    <citation type="journal article" date="2015" name="Data Brief">
        <title>Shoot transcriptome of the giant reed, Arundo donax.</title>
        <authorList>
            <person name="Barrero R.A."/>
            <person name="Guerrero F.D."/>
            <person name="Moolhuijzen P."/>
            <person name="Goolsby J.A."/>
            <person name="Tidwell J."/>
            <person name="Bellgard S.E."/>
            <person name="Bellgard M.I."/>
        </authorList>
    </citation>
    <scope>NUCLEOTIDE SEQUENCE</scope>
    <source>
        <tissue evidence="1">Shoot tissue taken approximately 20 cm above the soil surface</tissue>
    </source>
</reference>
<evidence type="ECO:0000313" key="1">
    <source>
        <dbReference type="EMBL" id="JAE08884.1"/>
    </source>
</evidence>
<organism evidence="1">
    <name type="scientific">Arundo donax</name>
    <name type="common">Giant reed</name>
    <name type="synonym">Donax arundinaceus</name>
    <dbReference type="NCBI Taxonomy" id="35708"/>
    <lineage>
        <taxon>Eukaryota</taxon>
        <taxon>Viridiplantae</taxon>
        <taxon>Streptophyta</taxon>
        <taxon>Embryophyta</taxon>
        <taxon>Tracheophyta</taxon>
        <taxon>Spermatophyta</taxon>
        <taxon>Magnoliopsida</taxon>
        <taxon>Liliopsida</taxon>
        <taxon>Poales</taxon>
        <taxon>Poaceae</taxon>
        <taxon>PACMAD clade</taxon>
        <taxon>Arundinoideae</taxon>
        <taxon>Arundineae</taxon>
        <taxon>Arundo</taxon>
    </lineage>
</organism>
<proteinExistence type="predicted"/>
<name>A0A0A9FCD4_ARUDO</name>
<accession>A0A0A9FCD4</accession>
<dbReference type="EMBL" id="GBRH01189012">
    <property type="protein sequence ID" value="JAE08884.1"/>
    <property type="molecule type" value="Transcribed_RNA"/>
</dbReference>